<dbReference type="EMBL" id="ASRV01000092">
    <property type="protein sequence ID" value="EOR26491.1"/>
    <property type="molecule type" value="Genomic_DNA"/>
</dbReference>
<dbReference type="GO" id="GO:0009401">
    <property type="term" value="P:phosphoenolpyruvate-dependent sugar phosphotransferase system"/>
    <property type="evidence" value="ECO:0007669"/>
    <property type="project" value="UniProtKB-KW"/>
</dbReference>
<evidence type="ECO:0000256" key="1">
    <source>
        <dbReference type="ARBA" id="ARBA00004496"/>
    </source>
</evidence>
<evidence type="ECO:0000256" key="3">
    <source>
        <dbReference type="ARBA" id="ARBA00022553"/>
    </source>
</evidence>
<reference evidence="8 9" key="1">
    <citation type="submission" date="2013-03" db="EMBL/GenBank/DDBJ databases">
        <title>Whole genome shotgun sequencing of Clostridium sartagoforme AAU1.</title>
        <authorList>
            <person name="Joshi C.G."/>
            <person name="Duggirala S.M."/>
            <person name="Nathani N.M."/>
            <person name="Bhatt V.D."/>
            <person name="Patel A.K."/>
            <person name="Pandya P.R."/>
            <person name="KaPatel J.A."/>
        </authorList>
    </citation>
    <scope>NUCLEOTIDE SEQUENCE [LARGE SCALE GENOMIC DNA]</scope>
    <source>
        <strain evidence="8 9">AAU1</strain>
    </source>
</reference>
<evidence type="ECO:0000313" key="8">
    <source>
        <dbReference type="EMBL" id="EOR26491.1"/>
    </source>
</evidence>
<dbReference type="GO" id="GO:0008982">
    <property type="term" value="F:protein-N(PI)-phosphohistidine-sugar phosphotransferase activity"/>
    <property type="evidence" value="ECO:0007669"/>
    <property type="project" value="InterPro"/>
</dbReference>
<organism evidence="8 9">
    <name type="scientific">Clostridium sartagoforme AAU1</name>
    <dbReference type="NCBI Taxonomy" id="1202534"/>
    <lineage>
        <taxon>Bacteria</taxon>
        <taxon>Bacillati</taxon>
        <taxon>Bacillota</taxon>
        <taxon>Clostridia</taxon>
        <taxon>Eubacteriales</taxon>
        <taxon>Clostridiaceae</taxon>
        <taxon>Clostridium</taxon>
    </lineage>
</organism>
<dbReference type="NCBIfam" id="TIGR00848">
    <property type="entry name" value="fruA"/>
    <property type="match status" value="1"/>
</dbReference>
<dbReference type="FunFam" id="3.40.930.10:FF:000009">
    <property type="entry name" value="PTS system, fructose specific IIABC component"/>
    <property type="match status" value="1"/>
</dbReference>
<dbReference type="PATRIC" id="fig|1202534.3.peg.1589"/>
<evidence type="ECO:0000256" key="5">
    <source>
        <dbReference type="ARBA" id="ARBA00022679"/>
    </source>
</evidence>
<keyword evidence="6" id="KW-0598">Phosphotransferase system</keyword>
<dbReference type="InterPro" id="IPR004715">
    <property type="entry name" value="PTS_IIA_fruc"/>
</dbReference>
<dbReference type="GO" id="GO:0005737">
    <property type="term" value="C:cytoplasm"/>
    <property type="evidence" value="ECO:0007669"/>
    <property type="project" value="UniProtKB-SubCell"/>
</dbReference>
<keyword evidence="9" id="KW-1185">Reference proteome</keyword>
<dbReference type="AlphaFoldDB" id="R9CH19"/>
<dbReference type="PANTHER" id="PTHR47738:SF2">
    <property type="entry name" value="PTS SYSTEM FRUCTOSE-LIKE EIIA COMPONENT"/>
    <property type="match status" value="1"/>
</dbReference>
<evidence type="ECO:0000256" key="4">
    <source>
        <dbReference type="ARBA" id="ARBA00022597"/>
    </source>
</evidence>
<dbReference type="PROSITE" id="PS51094">
    <property type="entry name" value="PTS_EIIA_TYPE_2"/>
    <property type="match status" value="1"/>
</dbReference>
<dbReference type="OrthoDB" id="95460at2"/>
<dbReference type="InterPro" id="IPR016152">
    <property type="entry name" value="PTrfase/Anion_transptr"/>
</dbReference>
<sequence length="148" mass="16550">MNINELVLDEDILINVVCENKEEVIMKLVENLDKNNHVNSKEKCYEDILARENQLSTGVGQGIAIPHTQSSSVKECKVSIAKLKDSVEWETLDGTDVKIVILITVPIESQESHLKILASLAEKLMDEALCKDLHNATTIKEIINVLEE</sequence>
<dbReference type="InterPro" id="IPR051541">
    <property type="entry name" value="PTS_SugarTrans_NitroReg"/>
</dbReference>
<keyword evidence="5" id="KW-0808">Transferase</keyword>
<dbReference type="Gene3D" id="3.40.930.10">
    <property type="entry name" value="Mannitol-specific EII, Chain A"/>
    <property type="match status" value="1"/>
</dbReference>
<dbReference type="CDD" id="cd00211">
    <property type="entry name" value="PTS_IIA_fru"/>
    <property type="match status" value="1"/>
</dbReference>
<keyword evidence="4" id="KW-0762">Sugar transport</keyword>
<evidence type="ECO:0000256" key="6">
    <source>
        <dbReference type="ARBA" id="ARBA00022683"/>
    </source>
</evidence>
<dbReference type="SUPFAM" id="SSF55804">
    <property type="entry name" value="Phoshotransferase/anion transport protein"/>
    <property type="match status" value="1"/>
</dbReference>
<dbReference type="RefSeq" id="WP_016206986.1">
    <property type="nucleotide sequence ID" value="NZ_ASRV01000092.1"/>
</dbReference>
<accession>R9CH19</accession>
<dbReference type="Pfam" id="PF00359">
    <property type="entry name" value="PTS_EIIA_2"/>
    <property type="match status" value="1"/>
</dbReference>
<proteinExistence type="predicted"/>
<comment type="subcellular location">
    <subcellularLocation>
        <location evidence="1">Cytoplasm</location>
    </subcellularLocation>
</comment>
<comment type="caution">
    <text evidence="8">The sequence shown here is derived from an EMBL/GenBank/DDBJ whole genome shotgun (WGS) entry which is preliminary data.</text>
</comment>
<gene>
    <name evidence="8" type="ORF">A500_07946</name>
</gene>
<dbReference type="Proteomes" id="UP000013988">
    <property type="component" value="Unassembled WGS sequence"/>
</dbReference>
<keyword evidence="3" id="KW-0597">Phosphoprotein</keyword>
<evidence type="ECO:0000313" key="9">
    <source>
        <dbReference type="Proteomes" id="UP000013988"/>
    </source>
</evidence>
<keyword evidence="2" id="KW-0813">Transport</keyword>
<dbReference type="GO" id="GO:0016020">
    <property type="term" value="C:membrane"/>
    <property type="evidence" value="ECO:0007669"/>
    <property type="project" value="InterPro"/>
</dbReference>
<dbReference type="PANTHER" id="PTHR47738">
    <property type="entry name" value="PTS SYSTEM FRUCTOSE-LIKE EIIA COMPONENT-RELATED"/>
    <property type="match status" value="1"/>
</dbReference>
<dbReference type="InterPro" id="IPR002178">
    <property type="entry name" value="PTS_EIIA_type-2_dom"/>
</dbReference>
<evidence type="ECO:0000256" key="2">
    <source>
        <dbReference type="ARBA" id="ARBA00022448"/>
    </source>
</evidence>
<feature type="domain" description="PTS EIIA type-2" evidence="7">
    <location>
        <begin position="5"/>
        <end position="148"/>
    </location>
</feature>
<name>R9CH19_9CLOT</name>
<protein>
    <submittedName>
        <fullName evidence="8">PTS system, fructose subfamily, IIA component</fullName>
    </submittedName>
</protein>
<evidence type="ECO:0000259" key="7">
    <source>
        <dbReference type="PROSITE" id="PS51094"/>
    </source>
</evidence>